<feature type="region of interest" description="Disordered" evidence="5">
    <location>
        <begin position="36"/>
        <end position="55"/>
    </location>
</feature>
<accession>A0ABC8VXA4</accession>
<feature type="region of interest" description="Disordered" evidence="5">
    <location>
        <begin position="216"/>
        <end position="275"/>
    </location>
</feature>
<dbReference type="Pfam" id="PF13923">
    <property type="entry name" value="zf-C3HC4_2"/>
    <property type="match status" value="1"/>
</dbReference>
<dbReference type="Gene3D" id="3.30.40.10">
    <property type="entry name" value="Zinc/RING finger domain, C3HC4 (zinc finger)"/>
    <property type="match status" value="1"/>
</dbReference>
<dbReference type="GO" id="GO:0008270">
    <property type="term" value="F:zinc ion binding"/>
    <property type="evidence" value="ECO:0007669"/>
    <property type="project" value="UniProtKB-KW"/>
</dbReference>
<keyword evidence="2 4" id="KW-0863">Zinc-finger</keyword>
<evidence type="ECO:0000256" key="3">
    <source>
        <dbReference type="ARBA" id="ARBA00022833"/>
    </source>
</evidence>
<evidence type="ECO:0000256" key="1">
    <source>
        <dbReference type="ARBA" id="ARBA00022723"/>
    </source>
</evidence>
<feature type="compositionally biased region" description="Basic and acidic residues" evidence="5">
    <location>
        <begin position="316"/>
        <end position="341"/>
    </location>
</feature>
<keyword evidence="8" id="KW-1185">Reference proteome</keyword>
<dbReference type="PANTHER" id="PTHR46293:SF5">
    <property type="entry name" value="OS12G0600200 PROTEIN"/>
    <property type="match status" value="1"/>
</dbReference>
<reference evidence="8" key="1">
    <citation type="submission" date="2024-06" db="EMBL/GenBank/DDBJ databases">
        <authorList>
            <person name="Ryan C."/>
        </authorList>
    </citation>
    <scope>NUCLEOTIDE SEQUENCE [LARGE SCALE GENOMIC DNA]</scope>
</reference>
<dbReference type="InterPro" id="IPR001841">
    <property type="entry name" value="Znf_RING"/>
</dbReference>
<proteinExistence type="predicted"/>
<dbReference type="PROSITE" id="PS00518">
    <property type="entry name" value="ZF_RING_1"/>
    <property type="match status" value="1"/>
</dbReference>
<dbReference type="SMART" id="SM00184">
    <property type="entry name" value="RING"/>
    <property type="match status" value="1"/>
</dbReference>
<dbReference type="PANTHER" id="PTHR46293">
    <property type="entry name" value="E3 UBIQUITIN PROTEIN LIGASE DRIP1"/>
    <property type="match status" value="1"/>
</dbReference>
<feature type="compositionally biased region" description="Basic and acidic residues" evidence="5">
    <location>
        <begin position="12"/>
        <end position="27"/>
    </location>
</feature>
<name>A0ABC8VXA4_9POAL</name>
<reference evidence="7 8" key="2">
    <citation type="submission" date="2024-10" db="EMBL/GenBank/DDBJ databases">
        <authorList>
            <person name="Ryan C."/>
        </authorList>
    </citation>
    <scope>NUCLEOTIDE SEQUENCE [LARGE SCALE GENOMIC DNA]</scope>
</reference>
<sequence length="487" mass="52942">MQTSGPASPEKPPAEAEAKVGEGARAKEEVVVKADAAGVKGERGEEKVRRGGGRPKRRRAVAAAAAAADGAVVMVKRELLAGCMTCPLCRRLLREATTISECLHTFCKKCIYRKLNDEELDHCPICKIDLGCTPVEKLRPDHNIQDVRSKVFPFKRKKVNAEEAESPIALPVKRKERSISSLVVSTPRITPAGSTGRRTRAVTRKAAALRGLGPIIADPLKKDNDNSNKQTDNSTLLNSLSKVPQTRRQLLSNGDTSSRPSGNKDKAGDNKDLDKSELWKPLNCLVEAASKTKPRTSAQSPAVKGDKPSESPSSEHSSKTKAKEPEPPQKSKVEDDKKDDPEPIVLLRKKGPGRKRKHPLPSANAASNAASIQNGKKFIPIWFSLIASFDQKGDPPLPQIPCHYLRIKDGSIPASTIQKYIMQKLSLPSESEVEISCCGQSVNPIQPVRNLVERWLRVGPARPLHTMVGSSGGDYVMVISYGRPKSA</sequence>
<feature type="region of interest" description="Disordered" evidence="5">
    <location>
        <begin position="1"/>
        <end position="27"/>
    </location>
</feature>
<evidence type="ECO:0000313" key="8">
    <source>
        <dbReference type="Proteomes" id="UP001497457"/>
    </source>
</evidence>
<evidence type="ECO:0000256" key="4">
    <source>
        <dbReference type="PROSITE-ProRule" id="PRU00175"/>
    </source>
</evidence>
<gene>
    <name evidence="7" type="ORF">URODEC1_LOCUS7548</name>
</gene>
<feature type="compositionally biased region" description="Polar residues" evidence="5">
    <location>
        <begin position="227"/>
        <end position="261"/>
    </location>
</feature>
<keyword evidence="3" id="KW-0862">Zinc</keyword>
<feature type="compositionally biased region" description="Basic and acidic residues" evidence="5">
    <location>
        <begin position="40"/>
        <end position="49"/>
    </location>
</feature>
<dbReference type="CDD" id="cd16525">
    <property type="entry name" value="RING-HC_PCGF"/>
    <property type="match status" value="1"/>
</dbReference>
<evidence type="ECO:0000256" key="2">
    <source>
        <dbReference type="ARBA" id="ARBA00022771"/>
    </source>
</evidence>
<dbReference type="InterPro" id="IPR017907">
    <property type="entry name" value="Znf_RING_CS"/>
</dbReference>
<evidence type="ECO:0000256" key="5">
    <source>
        <dbReference type="SAM" id="MobiDB-lite"/>
    </source>
</evidence>
<dbReference type="SUPFAM" id="SSF57850">
    <property type="entry name" value="RING/U-box"/>
    <property type="match status" value="1"/>
</dbReference>
<evidence type="ECO:0000259" key="6">
    <source>
        <dbReference type="PROSITE" id="PS50089"/>
    </source>
</evidence>
<dbReference type="Proteomes" id="UP001497457">
    <property type="component" value="Chromosome 11b"/>
</dbReference>
<organism evidence="7 8">
    <name type="scientific">Urochloa decumbens</name>
    <dbReference type="NCBI Taxonomy" id="240449"/>
    <lineage>
        <taxon>Eukaryota</taxon>
        <taxon>Viridiplantae</taxon>
        <taxon>Streptophyta</taxon>
        <taxon>Embryophyta</taxon>
        <taxon>Tracheophyta</taxon>
        <taxon>Spermatophyta</taxon>
        <taxon>Magnoliopsida</taxon>
        <taxon>Liliopsida</taxon>
        <taxon>Poales</taxon>
        <taxon>Poaceae</taxon>
        <taxon>PACMAD clade</taxon>
        <taxon>Panicoideae</taxon>
        <taxon>Panicodae</taxon>
        <taxon>Paniceae</taxon>
        <taxon>Melinidinae</taxon>
        <taxon>Urochloa</taxon>
    </lineage>
</organism>
<dbReference type="InterPro" id="IPR044807">
    <property type="entry name" value="DRIP1-like"/>
</dbReference>
<feature type="region of interest" description="Disordered" evidence="5">
    <location>
        <begin position="289"/>
        <end position="368"/>
    </location>
</feature>
<evidence type="ECO:0000313" key="7">
    <source>
        <dbReference type="EMBL" id="CAL4898023.1"/>
    </source>
</evidence>
<keyword evidence="1" id="KW-0479">Metal-binding</keyword>
<feature type="compositionally biased region" description="Basic and acidic residues" evidence="5">
    <location>
        <begin position="262"/>
        <end position="275"/>
    </location>
</feature>
<dbReference type="AlphaFoldDB" id="A0ABC8VXA4"/>
<dbReference type="PROSITE" id="PS50089">
    <property type="entry name" value="ZF_RING_2"/>
    <property type="match status" value="1"/>
</dbReference>
<dbReference type="InterPro" id="IPR013083">
    <property type="entry name" value="Znf_RING/FYVE/PHD"/>
</dbReference>
<feature type="domain" description="RING-type" evidence="6">
    <location>
        <begin position="86"/>
        <end position="127"/>
    </location>
</feature>
<dbReference type="EMBL" id="OZ075121">
    <property type="protein sequence ID" value="CAL4898023.1"/>
    <property type="molecule type" value="Genomic_DNA"/>
</dbReference>
<protein>
    <recommendedName>
        <fullName evidence="6">RING-type domain-containing protein</fullName>
    </recommendedName>
</protein>
<feature type="compositionally biased region" description="Basic residues" evidence="5">
    <location>
        <begin position="347"/>
        <end position="359"/>
    </location>
</feature>